<gene>
    <name evidence="1" type="ORF">SNEC2469_LOCUS15649</name>
</gene>
<sequence length="503" mass="55861">MGKRACSTAALEAGIESLSLQEPTATEPVPESEEPAEVEGILEETGVSRLPWYEELIKQAPKCEADCLDWKAWANCGAALWHLGEKKASWDCYKQAAHALQGFRTELTTDKLLADPVVGKFLSALERDFRAGRWESDEAADLALFAVLTLRGRAAEVCTEIWHERLPNHYFAAMQALCRRLSTPSRPLRQVCPDDSRMDLMSGNTLALLVAPDGEQSHQCSMTPAVAYRKQHQAYELGAGAGDCEQLLGRWHYDGSMSYVISPLGDRACRFDEWAWAFLTGSSNAAVQSVVSISWTMMGVHMLSLAEHQCTWSHGSLKEQRFVGLRYDTQRQVLISQCRPQQGDWGPETIATSVSSELNQNHGGLTRYAVMATLLCTGLVLLQDLTWRNSMRPLFVAVGLEDVADDIRRWTKDCWSTVLPGWIWKQLHKSPFSMAKVAGGSLEADSARAPAMPQESAKWLPATINKMSEACCICVMLRVTSISHLAKRMPTELSSVFRSSNLF</sequence>
<name>A0A812TY90_9DINO</name>
<organism evidence="1 2">
    <name type="scientific">Symbiodinium necroappetens</name>
    <dbReference type="NCBI Taxonomy" id="1628268"/>
    <lineage>
        <taxon>Eukaryota</taxon>
        <taxon>Sar</taxon>
        <taxon>Alveolata</taxon>
        <taxon>Dinophyceae</taxon>
        <taxon>Suessiales</taxon>
        <taxon>Symbiodiniaceae</taxon>
        <taxon>Symbiodinium</taxon>
    </lineage>
</organism>
<dbReference type="Proteomes" id="UP000601435">
    <property type="component" value="Unassembled WGS sequence"/>
</dbReference>
<proteinExistence type="predicted"/>
<dbReference type="EMBL" id="CAJNJA010025474">
    <property type="protein sequence ID" value="CAE7543702.1"/>
    <property type="molecule type" value="Genomic_DNA"/>
</dbReference>
<protein>
    <submittedName>
        <fullName evidence="1">Uncharacterized protein</fullName>
    </submittedName>
</protein>
<evidence type="ECO:0000313" key="1">
    <source>
        <dbReference type="EMBL" id="CAE7543702.1"/>
    </source>
</evidence>
<evidence type="ECO:0000313" key="2">
    <source>
        <dbReference type="Proteomes" id="UP000601435"/>
    </source>
</evidence>
<comment type="caution">
    <text evidence="1">The sequence shown here is derived from an EMBL/GenBank/DDBJ whole genome shotgun (WGS) entry which is preliminary data.</text>
</comment>
<reference evidence="1" key="1">
    <citation type="submission" date="2021-02" db="EMBL/GenBank/DDBJ databases">
        <authorList>
            <person name="Dougan E. K."/>
            <person name="Rhodes N."/>
            <person name="Thang M."/>
            <person name="Chan C."/>
        </authorList>
    </citation>
    <scope>NUCLEOTIDE SEQUENCE</scope>
</reference>
<dbReference type="AlphaFoldDB" id="A0A812TY90"/>
<keyword evidence="2" id="KW-1185">Reference proteome</keyword>
<dbReference type="OrthoDB" id="446883at2759"/>
<accession>A0A812TY90</accession>